<dbReference type="OrthoDB" id="5801899at2759"/>
<proteinExistence type="predicted"/>
<protein>
    <submittedName>
        <fullName evidence="3">Glutaminase</fullName>
    </submittedName>
</protein>
<name>A0A0N4UUL5_ENTVE</name>
<evidence type="ECO:0000313" key="3">
    <source>
        <dbReference type="WBParaSite" id="EVEC_0000109001-mRNA-1"/>
    </source>
</evidence>
<dbReference type="EMBL" id="UXUI01007139">
    <property type="protein sequence ID" value="VDD85655.1"/>
    <property type="molecule type" value="Genomic_DNA"/>
</dbReference>
<evidence type="ECO:0000313" key="2">
    <source>
        <dbReference type="Proteomes" id="UP000274131"/>
    </source>
</evidence>
<dbReference type="Proteomes" id="UP000274131">
    <property type="component" value="Unassembled WGS sequence"/>
</dbReference>
<dbReference type="AlphaFoldDB" id="A0A0N4UUL5"/>
<evidence type="ECO:0000313" key="1">
    <source>
        <dbReference type="EMBL" id="VDD85655.1"/>
    </source>
</evidence>
<dbReference type="WBParaSite" id="EVEC_0000109001-mRNA-1">
    <property type="protein sequence ID" value="EVEC_0000109001-mRNA-1"/>
    <property type="gene ID" value="EVEC_0000109001"/>
</dbReference>
<accession>A0A0N4UUL5</accession>
<organism evidence="3">
    <name type="scientific">Enterobius vermicularis</name>
    <name type="common">Human pinworm</name>
    <dbReference type="NCBI Taxonomy" id="51028"/>
    <lineage>
        <taxon>Eukaryota</taxon>
        <taxon>Metazoa</taxon>
        <taxon>Ecdysozoa</taxon>
        <taxon>Nematoda</taxon>
        <taxon>Chromadorea</taxon>
        <taxon>Rhabditida</taxon>
        <taxon>Spirurina</taxon>
        <taxon>Oxyuridomorpha</taxon>
        <taxon>Oxyuroidea</taxon>
        <taxon>Oxyuridae</taxon>
        <taxon>Enterobius</taxon>
    </lineage>
</organism>
<keyword evidence="2" id="KW-1185">Reference proteome</keyword>
<sequence length="143" mass="15651">MNELKLGTTNIPNSVVLDRAELRQMCAQFAPLVEKYCQPAAAIANVHLQQCQQYFRNCGQYLSATDPLYAVANAYNSSVTLNLGSLSVKGIPYYPINDEGTIEVSNLANIPFGTWGGGYASMVFSLLFISPEPNLNIYSLSVF</sequence>
<reference evidence="1 2" key="2">
    <citation type="submission" date="2018-10" db="EMBL/GenBank/DDBJ databases">
        <authorList>
            <consortium name="Pathogen Informatics"/>
        </authorList>
    </citation>
    <scope>NUCLEOTIDE SEQUENCE [LARGE SCALE GENOMIC DNA]</scope>
</reference>
<gene>
    <name evidence="1" type="ORF">EVEC_LOCUS798</name>
</gene>
<reference evidence="3" key="1">
    <citation type="submission" date="2017-02" db="UniProtKB">
        <authorList>
            <consortium name="WormBaseParasite"/>
        </authorList>
    </citation>
    <scope>IDENTIFICATION</scope>
</reference>